<evidence type="ECO:0000313" key="4">
    <source>
        <dbReference type="Proteomes" id="UP001341820"/>
    </source>
</evidence>
<dbReference type="Pfam" id="PF00082">
    <property type="entry name" value="Peptidase_S8"/>
    <property type="match status" value="1"/>
</dbReference>
<reference evidence="3 4" key="1">
    <citation type="submission" date="2023-03" db="EMBL/GenBank/DDBJ databases">
        <title>Bacillus Genome Sequencing.</title>
        <authorList>
            <person name="Dunlap C."/>
        </authorList>
    </citation>
    <scope>NUCLEOTIDE SEQUENCE [LARGE SCALE GENOMIC DNA]</scope>
    <source>
        <strain evidence="3 4">B-4107</strain>
    </source>
</reference>
<evidence type="ECO:0000313" key="3">
    <source>
        <dbReference type="EMBL" id="MED4128157.1"/>
    </source>
</evidence>
<comment type="similarity">
    <text evidence="1">Belongs to the peptidase S8 family.</text>
</comment>
<feature type="domain" description="Peptidase S8/S53" evidence="2">
    <location>
        <begin position="1"/>
        <end position="123"/>
    </location>
</feature>
<dbReference type="EMBL" id="JAROAS010000013">
    <property type="protein sequence ID" value="MED4128157.1"/>
    <property type="molecule type" value="Genomic_DNA"/>
</dbReference>
<dbReference type="InterPro" id="IPR000209">
    <property type="entry name" value="Peptidase_S8/S53_dom"/>
</dbReference>
<dbReference type="SUPFAM" id="SSF52743">
    <property type="entry name" value="Subtilisin-like"/>
    <property type="match status" value="1"/>
</dbReference>
<organism evidence="3 4">
    <name type="scientific">Shouchella miscanthi</name>
    <dbReference type="NCBI Taxonomy" id="2598861"/>
    <lineage>
        <taxon>Bacteria</taxon>
        <taxon>Bacillati</taxon>
        <taxon>Bacillota</taxon>
        <taxon>Bacilli</taxon>
        <taxon>Bacillales</taxon>
        <taxon>Bacillaceae</taxon>
        <taxon>Shouchella</taxon>
    </lineage>
</organism>
<evidence type="ECO:0000256" key="1">
    <source>
        <dbReference type="PROSITE-ProRule" id="PRU01240"/>
    </source>
</evidence>
<name>A0ABU6NIY2_9BACI</name>
<comment type="caution">
    <text evidence="1">Lacks conserved residue(s) required for the propagation of feature annotation.</text>
</comment>
<dbReference type="InterPro" id="IPR036852">
    <property type="entry name" value="Peptidase_S8/S53_dom_sf"/>
</dbReference>
<protein>
    <submittedName>
        <fullName evidence="3">S8 family serine peptidase</fullName>
    </submittedName>
</protein>
<sequence>MSLGVGSNNPRLETVVKRAYEQGIFVIASSGNNALLAADYPARYKYSFSVSAIDKHNNFFNYSAKKGVDIVSEGVDIEALDNQGNKVFVTGTSFATATATRDIIELIYSNKVTTPPDLEKYLVELDNSNFKQINKEI</sequence>
<dbReference type="Gene3D" id="3.40.50.200">
    <property type="entry name" value="Peptidase S8/S53 domain"/>
    <property type="match status" value="1"/>
</dbReference>
<comment type="caution">
    <text evidence="3">The sequence shown here is derived from an EMBL/GenBank/DDBJ whole genome shotgun (WGS) entry which is preliminary data.</text>
</comment>
<evidence type="ECO:0000259" key="2">
    <source>
        <dbReference type="Pfam" id="PF00082"/>
    </source>
</evidence>
<proteinExistence type="inferred from homology"/>
<keyword evidence="4" id="KW-1185">Reference proteome</keyword>
<dbReference type="Proteomes" id="UP001341820">
    <property type="component" value="Unassembled WGS sequence"/>
</dbReference>
<accession>A0ABU6NIY2</accession>
<gene>
    <name evidence="3" type="ORF">P5F74_08465</name>
</gene>
<dbReference type="PROSITE" id="PS51892">
    <property type="entry name" value="SUBTILASE"/>
    <property type="match status" value="1"/>
</dbReference>